<dbReference type="Proteomes" id="UP000886890">
    <property type="component" value="Unassembled WGS sequence"/>
</dbReference>
<evidence type="ECO:0000313" key="3">
    <source>
        <dbReference type="EMBL" id="HIX77349.1"/>
    </source>
</evidence>
<dbReference type="Pfam" id="PF13482">
    <property type="entry name" value="RNase_H_2"/>
    <property type="match status" value="1"/>
</dbReference>
<dbReference type="SUPFAM" id="SSF53098">
    <property type="entry name" value="Ribonuclease H-like"/>
    <property type="match status" value="1"/>
</dbReference>
<reference evidence="3" key="2">
    <citation type="submission" date="2021-04" db="EMBL/GenBank/DDBJ databases">
        <authorList>
            <person name="Gilroy R."/>
        </authorList>
    </citation>
    <scope>NUCLEOTIDE SEQUENCE</scope>
    <source>
        <strain evidence="3">CHK183-1962</strain>
    </source>
</reference>
<dbReference type="GO" id="GO:0003676">
    <property type="term" value="F:nucleic acid binding"/>
    <property type="evidence" value="ECO:0007669"/>
    <property type="project" value="InterPro"/>
</dbReference>
<organism evidence="3 4">
    <name type="scientific">Candidatus Fusicatenibacter merdavium</name>
    <dbReference type="NCBI Taxonomy" id="2838600"/>
    <lineage>
        <taxon>Bacteria</taxon>
        <taxon>Bacillati</taxon>
        <taxon>Bacillota</taxon>
        <taxon>Clostridia</taxon>
        <taxon>Lachnospirales</taxon>
        <taxon>Lachnospiraceae</taxon>
        <taxon>Fusicatenibacter</taxon>
    </lineage>
</organism>
<feature type="region of interest" description="Disordered" evidence="1">
    <location>
        <begin position="215"/>
        <end position="241"/>
    </location>
</feature>
<evidence type="ECO:0000259" key="2">
    <source>
        <dbReference type="Pfam" id="PF13482"/>
    </source>
</evidence>
<sequence>MKIVSETFCPDFSVPEVFLSGDDVFFDIETTGLNWRRSHLYLIGAAVFRPESGLWELTQWFADQPARELDLLEAFADFLRPFRRLIHYNGTGFDLPYLRNKYEFYHLENPFASMGTLDLYLRFRPYQRLFGLSSMKQKSLEAFTGFSRKDRFSGGELIEVYENYLSSADDSLLQTLYLHNREDLTGMVQILSLYGIPSLFSGRFQLSGVSFRNADRESGGHVPEAKNAAGNMSLSDREPQVPGSAGSPVLVLTLALEFPVDRTFHIQFGPYSLTVSGKKAELSIPGQERELKFFFPNYKDYYYLPMEDAAIHKSVGAYVDAGHREKAKAANCYQRHSALYFPQPSELLSPVFREDYRAKQLYFEWKDDLKEDRAFLTRYAAAVLSEICSATHEE</sequence>
<dbReference type="InterPro" id="IPR038720">
    <property type="entry name" value="YprB_RNase_H-like_dom"/>
</dbReference>
<proteinExistence type="predicted"/>
<evidence type="ECO:0000256" key="1">
    <source>
        <dbReference type="SAM" id="MobiDB-lite"/>
    </source>
</evidence>
<protein>
    <submittedName>
        <fullName evidence="3">Ribonuclease H-like domain-containing protein</fullName>
    </submittedName>
</protein>
<dbReference type="InterPro" id="IPR036397">
    <property type="entry name" value="RNaseH_sf"/>
</dbReference>
<comment type="caution">
    <text evidence="3">The sequence shown here is derived from an EMBL/GenBank/DDBJ whole genome shotgun (WGS) entry which is preliminary data.</text>
</comment>
<dbReference type="EMBL" id="DXEK01000119">
    <property type="protein sequence ID" value="HIX77349.1"/>
    <property type="molecule type" value="Genomic_DNA"/>
</dbReference>
<dbReference type="PANTHER" id="PTHR38462:SF1">
    <property type="entry name" value="YPRB RIBONUCLEASE H-LIKE DOMAIN-CONTAINING PROTEIN"/>
    <property type="match status" value="1"/>
</dbReference>
<name>A0A9D1XD89_9FIRM</name>
<feature type="domain" description="YprB ribonuclease H-like" evidence="2">
    <location>
        <begin position="24"/>
        <end position="190"/>
    </location>
</feature>
<gene>
    <name evidence="3" type="ORF">H9734_07125</name>
</gene>
<dbReference type="InterPro" id="IPR012337">
    <property type="entry name" value="RNaseH-like_sf"/>
</dbReference>
<dbReference type="PANTHER" id="PTHR38462">
    <property type="entry name" value="EXONUCLEASE-LIKE PROTEIN"/>
    <property type="match status" value="1"/>
</dbReference>
<dbReference type="Gene3D" id="3.30.420.10">
    <property type="entry name" value="Ribonuclease H-like superfamily/Ribonuclease H"/>
    <property type="match status" value="1"/>
</dbReference>
<reference evidence="3" key="1">
    <citation type="journal article" date="2021" name="PeerJ">
        <title>Extensive microbial diversity within the chicken gut microbiome revealed by metagenomics and culture.</title>
        <authorList>
            <person name="Gilroy R."/>
            <person name="Ravi A."/>
            <person name="Getino M."/>
            <person name="Pursley I."/>
            <person name="Horton D.L."/>
            <person name="Alikhan N.F."/>
            <person name="Baker D."/>
            <person name="Gharbi K."/>
            <person name="Hall N."/>
            <person name="Watson M."/>
            <person name="Adriaenssens E.M."/>
            <person name="Foster-Nyarko E."/>
            <person name="Jarju S."/>
            <person name="Secka A."/>
            <person name="Antonio M."/>
            <person name="Oren A."/>
            <person name="Chaudhuri R.R."/>
            <person name="La Ragione R."/>
            <person name="Hildebrand F."/>
            <person name="Pallen M.J."/>
        </authorList>
    </citation>
    <scope>NUCLEOTIDE SEQUENCE</scope>
    <source>
        <strain evidence="3">CHK183-1962</strain>
    </source>
</reference>
<evidence type="ECO:0000313" key="4">
    <source>
        <dbReference type="Proteomes" id="UP000886890"/>
    </source>
</evidence>
<dbReference type="AlphaFoldDB" id="A0A9D1XD89"/>
<accession>A0A9D1XD89</accession>